<feature type="region of interest" description="Disordered" evidence="1">
    <location>
        <begin position="42"/>
        <end position="72"/>
    </location>
</feature>
<evidence type="ECO:0000313" key="3">
    <source>
        <dbReference type="Proteomes" id="UP000306378"/>
    </source>
</evidence>
<name>A0A5R8NRB7_9NOCA</name>
<sequence>MNAADDRELSDDAALYNKAASHRPEACVDYLAMRREADEFFGNEDRLDDDDPWQRVRGGSSDGDQQGSASPR</sequence>
<feature type="compositionally biased region" description="Acidic residues" evidence="1">
    <location>
        <begin position="42"/>
        <end position="51"/>
    </location>
</feature>
<dbReference type="EMBL" id="VBUT01000004">
    <property type="protein sequence ID" value="TLF78229.1"/>
    <property type="molecule type" value="Genomic_DNA"/>
</dbReference>
<proteinExistence type="predicted"/>
<accession>A0A5R8NRB7</accession>
<dbReference type="AlphaFoldDB" id="A0A5R8NRB7"/>
<dbReference type="Proteomes" id="UP000306378">
    <property type="component" value="Unassembled WGS sequence"/>
</dbReference>
<feature type="compositionally biased region" description="Low complexity" evidence="1">
    <location>
        <begin position="58"/>
        <end position="72"/>
    </location>
</feature>
<gene>
    <name evidence="2" type="ORF">FEK34_10060</name>
</gene>
<reference evidence="2 3" key="1">
    <citation type="submission" date="2019-05" db="EMBL/GenBank/DDBJ databases">
        <title>Genomes sequences of two Nocardia cyriacigeorgica environmental isolates, type strains Nocardia asteroides ATCC 19247 and Nocardia cyriacigeorgica DSM 44484.</title>
        <authorList>
            <person name="Vautrin F."/>
            <person name="Bergeron E."/>
            <person name="Dubost A."/>
            <person name="Abrouk D."/>
            <person name="Rodriguez Nava V."/>
            <person name="Pujic P."/>
        </authorList>
    </citation>
    <scope>NUCLEOTIDE SEQUENCE [LARGE SCALE GENOMIC DNA]</scope>
    <source>
        <strain evidence="2 3">EML 446</strain>
    </source>
</reference>
<organism evidence="2 3">
    <name type="scientific">Nocardia cyriacigeorgica</name>
    <dbReference type="NCBI Taxonomy" id="135487"/>
    <lineage>
        <taxon>Bacteria</taxon>
        <taxon>Bacillati</taxon>
        <taxon>Actinomycetota</taxon>
        <taxon>Actinomycetes</taxon>
        <taxon>Mycobacteriales</taxon>
        <taxon>Nocardiaceae</taxon>
        <taxon>Nocardia</taxon>
    </lineage>
</organism>
<evidence type="ECO:0000256" key="1">
    <source>
        <dbReference type="SAM" id="MobiDB-lite"/>
    </source>
</evidence>
<evidence type="ECO:0000313" key="2">
    <source>
        <dbReference type="EMBL" id="TLF78229.1"/>
    </source>
</evidence>
<comment type="caution">
    <text evidence="2">The sequence shown here is derived from an EMBL/GenBank/DDBJ whole genome shotgun (WGS) entry which is preliminary data.</text>
</comment>
<dbReference type="RefSeq" id="WP_138447616.1">
    <property type="nucleotide sequence ID" value="NZ_VBUT01000004.1"/>
</dbReference>
<protein>
    <submittedName>
        <fullName evidence="2">Uncharacterized protein</fullName>
    </submittedName>
</protein>